<dbReference type="GO" id="GO:0006015">
    <property type="term" value="P:5-phosphoribose 1-diphosphate biosynthetic process"/>
    <property type="evidence" value="ECO:0007669"/>
    <property type="project" value="UniProtKB-UniPathway"/>
</dbReference>
<dbReference type="SUPFAM" id="SSF143856">
    <property type="entry name" value="DeoB insert domain-like"/>
    <property type="match status" value="1"/>
</dbReference>
<dbReference type="PANTHER" id="PTHR21110:SF0">
    <property type="entry name" value="PHOSPHOPENTOMUTASE"/>
    <property type="match status" value="1"/>
</dbReference>
<proteinExistence type="inferred from homology"/>
<dbReference type="PIRSF" id="PIRSF001491">
    <property type="entry name" value="Ppentomutase"/>
    <property type="match status" value="1"/>
</dbReference>
<evidence type="ECO:0000256" key="4">
    <source>
        <dbReference type="ARBA" id="ARBA00023235"/>
    </source>
</evidence>
<dbReference type="GO" id="GO:0043094">
    <property type="term" value="P:metabolic compound salvage"/>
    <property type="evidence" value="ECO:0007669"/>
    <property type="project" value="UniProtKB-UniRule"/>
</dbReference>
<evidence type="ECO:0000313" key="8">
    <source>
        <dbReference type="EMBL" id="OUP61304.1"/>
    </source>
</evidence>
<dbReference type="GO" id="GO:0008973">
    <property type="term" value="F:phosphopentomutase activity"/>
    <property type="evidence" value="ECO:0007669"/>
    <property type="project" value="UniProtKB-UniRule"/>
</dbReference>
<name>A0A1Y4LXH7_9FIRM</name>
<evidence type="ECO:0000313" key="9">
    <source>
        <dbReference type="Proteomes" id="UP000195447"/>
    </source>
</evidence>
<sequence length="397" mass="44618">MTQFKRIFLIVVDSFGIGAMPNAKEYGDEGADTFGHIDLIMNPFHIDTMMKLGLGQLHPTIHAKIDSEPAGYYGRMFEASVGKDTITGHWEMMGIYVDKPFITFTETGFPVELIQELEKQTGHEIIGNKAASGTEILKELAPQETMSHSKKMIVYTSADSVLQICGNEEIMGLDELYRCCQIARELTMRPEWKVGRVIARPYIIQNGQYIRTSNRKDYALRPPHKTCLDVLKENKLDVIGIGKISDIFNGQGISESLHSDSSIHGMQQTIELTKKDFTGLCFCNLVDFDAKWGHRRNPIGYGKELEAFDKNLKTLINQLTQNDLLIVTADHGNDPTHKGSDHTKEIVPLMIYSKRFKESKQLEDQNNFATIGATILDNFGFSMPNNSIGTSILSQFL</sequence>
<dbReference type="GO" id="GO:0009117">
    <property type="term" value="P:nucleotide metabolic process"/>
    <property type="evidence" value="ECO:0007669"/>
    <property type="project" value="UniProtKB-UniRule"/>
</dbReference>
<reference evidence="9" key="1">
    <citation type="submission" date="2017-04" db="EMBL/GenBank/DDBJ databases">
        <title>Function of individual gut microbiota members based on whole genome sequencing of pure cultures obtained from chicken caecum.</title>
        <authorList>
            <person name="Medvecky M."/>
            <person name="Cejkova D."/>
            <person name="Polansky O."/>
            <person name="Karasova D."/>
            <person name="Kubasova T."/>
            <person name="Cizek A."/>
            <person name="Rychlik I."/>
        </authorList>
    </citation>
    <scope>NUCLEOTIDE SEQUENCE [LARGE SCALE GENOMIC DNA]</scope>
    <source>
        <strain evidence="9">An178</strain>
    </source>
</reference>
<dbReference type="SUPFAM" id="SSF53649">
    <property type="entry name" value="Alkaline phosphatase-like"/>
    <property type="match status" value="1"/>
</dbReference>
<feature type="binding site" evidence="5">
    <location>
        <position position="294"/>
    </location>
    <ligand>
        <name>Mn(2+)</name>
        <dbReference type="ChEBI" id="CHEBI:29035"/>
        <label>2</label>
    </ligand>
</feature>
<keyword evidence="4 5" id="KW-0413">Isomerase</keyword>
<keyword evidence="2 5" id="KW-0479">Metal-binding</keyword>
<dbReference type="RefSeq" id="WP_087158327.1">
    <property type="nucleotide sequence ID" value="NZ_NFKM01000004.1"/>
</dbReference>
<dbReference type="NCBIfam" id="NF003766">
    <property type="entry name" value="PRK05362.1"/>
    <property type="match status" value="1"/>
</dbReference>
<evidence type="ECO:0000259" key="7">
    <source>
        <dbReference type="Pfam" id="PF01676"/>
    </source>
</evidence>
<dbReference type="Gene3D" id="3.30.70.1250">
    <property type="entry name" value="Phosphopentomutase"/>
    <property type="match status" value="1"/>
</dbReference>
<feature type="binding site" evidence="5">
    <location>
        <position position="331"/>
    </location>
    <ligand>
        <name>Mn(2+)</name>
        <dbReference type="ChEBI" id="CHEBI:29035"/>
        <label>1</label>
    </ligand>
</feature>
<gene>
    <name evidence="5" type="primary">deoB</name>
    <name evidence="8" type="ORF">B5F14_03050</name>
</gene>
<organism evidence="8 9">
    <name type="scientific">Faecalitalea cylindroides</name>
    <dbReference type="NCBI Taxonomy" id="39483"/>
    <lineage>
        <taxon>Bacteria</taxon>
        <taxon>Bacillati</taxon>
        <taxon>Bacillota</taxon>
        <taxon>Erysipelotrichia</taxon>
        <taxon>Erysipelotrichales</taxon>
        <taxon>Erysipelotrichaceae</taxon>
        <taxon>Faecalitalea</taxon>
    </lineage>
</organism>
<dbReference type="InterPro" id="IPR006124">
    <property type="entry name" value="Metalloenzyme"/>
</dbReference>
<dbReference type="GO" id="GO:0005829">
    <property type="term" value="C:cytosol"/>
    <property type="evidence" value="ECO:0007669"/>
    <property type="project" value="TreeGrafter"/>
</dbReference>
<dbReference type="UniPathway" id="UPA00087">
    <property type="reaction ID" value="UER00173"/>
</dbReference>
<comment type="similarity">
    <text evidence="1 5">Belongs to the phosphopentomutase family.</text>
</comment>
<dbReference type="EC" id="5.4.2.7" evidence="5 6"/>
<dbReference type="HAMAP" id="MF_00740">
    <property type="entry name" value="Phosphopentomut"/>
    <property type="match status" value="1"/>
</dbReference>
<evidence type="ECO:0000256" key="2">
    <source>
        <dbReference type="ARBA" id="ARBA00022723"/>
    </source>
</evidence>
<keyword evidence="3 5" id="KW-0464">Manganese</keyword>
<dbReference type="NCBIfam" id="TIGR01696">
    <property type="entry name" value="deoB"/>
    <property type="match status" value="1"/>
</dbReference>
<accession>A0A1Y4LXH7</accession>
<comment type="catalytic activity">
    <reaction evidence="5">
        <text>2-deoxy-alpha-D-ribose 1-phosphate = 2-deoxy-D-ribose 5-phosphate</text>
        <dbReference type="Rhea" id="RHEA:27658"/>
        <dbReference type="ChEBI" id="CHEBI:57259"/>
        <dbReference type="ChEBI" id="CHEBI:62877"/>
        <dbReference type="EC" id="5.4.2.7"/>
    </reaction>
</comment>
<dbReference type="Pfam" id="PF01676">
    <property type="entry name" value="Metalloenzyme"/>
    <property type="match status" value="1"/>
</dbReference>
<evidence type="ECO:0000256" key="1">
    <source>
        <dbReference type="ARBA" id="ARBA00010373"/>
    </source>
</evidence>
<dbReference type="InterPro" id="IPR010045">
    <property type="entry name" value="DeoB"/>
</dbReference>
<feature type="binding site" evidence="5">
    <location>
        <position position="289"/>
    </location>
    <ligand>
        <name>Mn(2+)</name>
        <dbReference type="ChEBI" id="CHEBI:29035"/>
        <label>2</label>
    </ligand>
</feature>
<dbReference type="AlphaFoldDB" id="A0A1Y4LXH7"/>
<comment type="pathway">
    <text evidence="5">Carbohydrate degradation; 2-deoxy-D-ribose 1-phosphate degradation; D-glyceraldehyde 3-phosphate and acetaldehyde from 2-deoxy-alpha-D-ribose 1-phosphate: step 1/2.</text>
</comment>
<comment type="subcellular location">
    <subcellularLocation>
        <location evidence="5">Cytoplasm</location>
    </subcellularLocation>
</comment>
<feature type="binding site" evidence="5">
    <location>
        <position position="330"/>
    </location>
    <ligand>
        <name>Mn(2+)</name>
        <dbReference type="ChEBI" id="CHEBI:29035"/>
        <label>1</label>
    </ligand>
</feature>
<dbReference type="PANTHER" id="PTHR21110">
    <property type="entry name" value="PHOSPHOPENTOMUTASE"/>
    <property type="match status" value="1"/>
</dbReference>
<feature type="binding site" evidence="5">
    <location>
        <position position="13"/>
    </location>
    <ligand>
        <name>Mn(2+)</name>
        <dbReference type="ChEBI" id="CHEBI:29035"/>
        <label>1</label>
    </ligand>
</feature>
<comment type="cofactor">
    <cofactor evidence="5">
        <name>Mn(2+)</name>
        <dbReference type="ChEBI" id="CHEBI:29035"/>
    </cofactor>
    <text evidence="5">Binds 2 manganese ions.</text>
</comment>
<comment type="function">
    <text evidence="5">Isomerase that catalyzes the conversion of deoxy-ribose 1-phosphate (dRib-1-P) and ribose 1-phosphate (Rib-1-P) to deoxy-ribose 5-phosphate (dRib-5-P) and ribose 5-phosphate (Rib-5-P), respectively.</text>
</comment>
<dbReference type="GO" id="GO:0006018">
    <property type="term" value="P:2-deoxyribose 1-phosphate catabolic process"/>
    <property type="evidence" value="ECO:0007669"/>
    <property type="project" value="UniProtKB-UniRule"/>
</dbReference>
<dbReference type="Gene3D" id="3.40.720.10">
    <property type="entry name" value="Alkaline Phosphatase, subunit A"/>
    <property type="match status" value="1"/>
</dbReference>
<dbReference type="InterPro" id="IPR024052">
    <property type="entry name" value="Phosphopentomutase_DeoB_cap_sf"/>
</dbReference>
<protein>
    <recommendedName>
        <fullName evidence="5 6">Phosphopentomutase</fullName>
        <ecNumber evidence="5 6">5.4.2.7</ecNumber>
    </recommendedName>
    <alternativeName>
        <fullName evidence="5">Phosphodeoxyribomutase</fullName>
    </alternativeName>
</protein>
<dbReference type="Proteomes" id="UP000195447">
    <property type="component" value="Unassembled WGS sequence"/>
</dbReference>
<dbReference type="GO" id="GO:0000287">
    <property type="term" value="F:magnesium ion binding"/>
    <property type="evidence" value="ECO:0007669"/>
    <property type="project" value="UniProtKB-UniRule"/>
</dbReference>
<evidence type="ECO:0000256" key="6">
    <source>
        <dbReference type="NCBIfam" id="TIGR01696"/>
    </source>
</evidence>
<evidence type="ECO:0000256" key="5">
    <source>
        <dbReference type="HAMAP-Rule" id="MF_00740"/>
    </source>
</evidence>
<keyword evidence="9" id="KW-1185">Reference proteome</keyword>
<dbReference type="InterPro" id="IPR017850">
    <property type="entry name" value="Alkaline_phosphatase_core_sf"/>
</dbReference>
<evidence type="ECO:0000256" key="3">
    <source>
        <dbReference type="ARBA" id="ARBA00023211"/>
    </source>
</evidence>
<feature type="binding site" evidence="5">
    <location>
        <position position="342"/>
    </location>
    <ligand>
        <name>Mn(2+)</name>
        <dbReference type="ChEBI" id="CHEBI:29035"/>
        <label>2</label>
    </ligand>
</feature>
<feature type="domain" description="Metalloenzyme" evidence="7">
    <location>
        <begin position="5"/>
        <end position="382"/>
    </location>
</feature>
<comment type="catalytic activity">
    <reaction evidence="5">
        <text>alpha-D-ribose 1-phosphate = D-ribose 5-phosphate</text>
        <dbReference type="Rhea" id="RHEA:18793"/>
        <dbReference type="ChEBI" id="CHEBI:57720"/>
        <dbReference type="ChEBI" id="CHEBI:78346"/>
        <dbReference type="EC" id="5.4.2.7"/>
    </reaction>
</comment>
<keyword evidence="5" id="KW-0963">Cytoplasm</keyword>
<dbReference type="EMBL" id="NFKM01000004">
    <property type="protein sequence ID" value="OUP61304.1"/>
    <property type="molecule type" value="Genomic_DNA"/>
</dbReference>
<comment type="caution">
    <text evidence="8">The sequence shown here is derived from an EMBL/GenBank/DDBJ whole genome shotgun (WGS) entry which is preliminary data.</text>
</comment>
<dbReference type="CDD" id="cd16009">
    <property type="entry name" value="PPM"/>
    <property type="match status" value="1"/>
</dbReference>
<dbReference type="GO" id="GO:0030145">
    <property type="term" value="F:manganese ion binding"/>
    <property type="evidence" value="ECO:0007669"/>
    <property type="project" value="UniProtKB-UniRule"/>
</dbReference>